<evidence type="ECO:0000313" key="6">
    <source>
        <dbReference type="Proteomes" id="UP001144256"/>
    </source>
</evidence>
<keyword evidence="6" id="KW-1185">Reference proteome</keyword>
<dbReference type="PANTHER" id="PTHR43280">
    <property type="entry name" value="ARAC-FAMILY TRANSCRIPTIONAL REGULATOR"/>
    <property type="match status" value="1"/>
</dbReference>
<keyword evidence="1" id="KW-0805">Transcription regulation</keyword>
<evidence type="ECO:0000256" key="2">
    <source>
        <dbReference type="ARBA" id="ARBA00023125"/>
    </source>
</evidence>
<dbReference type="CDD" id="cd02208">
    <property type="entry name" value="cupin_RmlC-like"/>
    <property type="match status" value="1"/>
</dbReference>
<dbReference type="Pfam" id="PF12833">
    <property type="entry name" value="HTH_18"/>
    <property type="match status" value="1"/>
</dbReference>
<dbReference type="InterPro" id="IPR014710">
    <property type="entry name" value="RmlC-like_jellyroll"/>
</dbReference>
<keyword evidence="2" id="KW-0238">DNA-binding</keyword>
<dbReference type="InterPro" id="IPR009057">
    <property type="entry name" value="Homeodomain-like_sf"/>
</dbReference>
<evidence type="ECO:0000256" key="1">
    <source>
        <dbReference type="ARBA" id="ARBA00023015"/>
    </source>
</evidence>
<dbReference type="SUPFAM" id="SSF51215">
    <property type="entry name" value="Regulatory protein AraC"/>
    <property type="match status" value="1"/>
</dbReference>
<organism evidence="5 6">
    <name type="scientific">Vallitalea longa</name>
    <dbReference type="NCBI Taxonomy" id="2936439"/>
    <lineage>
        <taxon>Bacteria</taxon>
        <taxon>Bacillati</taxon>
        <taxon>Bacillota</taxon>
        <taxon>Clostridia</taxon>
        <taxon>Lachnospirales</taxon>
        <taxon>Vallitaleaceae</taxon>
        <taxon>Vallitalea</taxon>
    </lineage>
</organism>
<evidence type="ECO:0000259" key="4">
    <source>
        <dbReference type="PROSITE" id="PS01124"/>
    </source>
</evidence>
<evidence type="ECO:0000313" key="5">
    <source>
        <dbReference type="EMBL" id="GKX29290.1"/>
    </source>
</evidence>
<dbReference type="EMBL" id="BRLB01000003">
    <property type="protein sequence ID" value="GKX29290.1"/>
    <property type="molecule type" value="Genomic_DNA"/>
</dbReference>
<dbReference type="GO" id="GO:0043565">
    <property type="term" value="F:sequence-specific DNA binding"/>
    <property type="evidence" value="ECO:0007669"/>
    <property type="project" value="InterPro"/>
</dbReference>
<dbReference type="Pfam" id="PF02311">
    <property type="entry name" value="AraC_binding"/>
    <property type="match status" value="1"/>
</dbReference>
<reference evidence="5" key="1">
    <citation type="submission" date="2022-06" db="EMBL/GenBank/DDBJ databases">
        <title>Vallitalea longa sp. nov., an anaerobic bacterium isolated from marine sediment.</title>
        <authorList>
            <person name="Hirano S."/>
            <person name="Terahara T."/>
            <person name="Mori K."/>
            <person name="Hamada M."/>
            <person name="Matsumoto R."/>
            <person name="Kobayashi T."/>
        </authorList>
    </citation>
    <scope>NUCLEOTIDE SEQUENCE</scope>
    <source>
        <strain evidence="5">SH18-1</strain>
    </source>
</reference>
<comment type="caution">
    <text evidence="5">The sequence shown here is derived from an EMBL/GenBank/DDBJ whole genome shotgun (WGS) entry which is preliminary data.</text>
</comment>
<dbReference type="InterPro" id="IPR037923">
    <property type="entry name" value="HTH-like"/>
</dbReference>
<gene>
    <name evidence="5" type="ORF">SH1V18_17700</name>
</gene>
<keyword evidence="3" id="KW-0804">Transcription</keyword>
<feature type="domain" description="HTH araC/xylS-type" evidence="4">
    <location>
        <begin position="200"/>
        <end position="298"/>
    </location>
</feature>
<dbReference type="Gene3D" id="1.10.10.60">
    <property type="entry name" value="Homeodomain-like"/>
    <property type="match status" value="2"/>
</dbReference>
<evidence type="ECO:0000256" key="3">
    <source>
        <dbReference type="ARBA" id="ARBA00023163"/>
    </source>
</evidence>
<dbReference type="SMART" id="SM00342">
    <property type="entry name" value="HTH_ARAC"/>
    <property type="match status" value="1"/>
</dbReference>
<dbReference type="Gene3D" id="2.60.120.10">
    <property type="entry name" value="Jelly Rolls"/>
    <property type="match status" value="1"/>
</dbReference>
<dbReference type="SUPFAM" id="SSF46689">
    <property type="entry name" value="Homeodomain-like"/>
    <property type="match status" value="2"/>
</dbReference>
<dbReference type="PRINTS" id="PR00032">
    <property type="entry name" value="HTHARAC"/>
</dbReference>
<name>A0A9W5Y8Q9_9FIRM</name>
<dbReference type="PROSITE" id="PS01124">
    <property type="entry name" value="HTH_ARAC_FAMILY_2"/>
    <property type="match status" value="1"/>
</dbReference>
<protein>
    <recommendedName>
        <fullName evidence="4">HTH araC/xylS-type domain-containing protein</fullName>
    </recommendedName>
</protein>
<dbReference type="AlphaFoldDB" id="A0A9W5Y8Q9"/>
<dbReference type="RefSeq" id="WP_281814723.1">
    <property type="nucleotide sequence ID" value="NZ_BRLB01000003.1"/>
</dbReference>
<dbReference type="InterPro" id="IPR018060">
    <property type="entry name" value="HTH_AraC"/>
</dbReference>
<sequence length="306" mass="37321">MHKQRIHSFDELCPFIREVGLQHQDSWRHKSRKIYDHQFLYCFKGTANVKILDRYYKIKRGDLILIQPNTSHEFWVDEDLLGELYWFHCDFFYYNDKEWHYDFYNDAEKYVTLFGEILKYTEHMRENPVFEDGYMLPEYMRFNNPDEVEYLFRRIYNAYIKQDDYWQISAKIYFLEILRHVIKQTNNKKENGNKKLYVVNQIKAYIARNYYKKLSVGDICRDTGLNSEYASRIFKQLQGEKLVEYLNKYRIAQAKKLFLEMDLNVADIADMVGFNNENYFCSVFKKYEGKTPVKAREDLLELYYSL</sequence>
<accession>A0A9W5Y8Q9</accession>
<dbReference type="Proteomes" id="UP001144256">
    <property type="component" value="Unassembled WGS sequence"/>
</dbReference>
<proteinExistence type="predicted"/>
<dbReference type="InterPro" id="IPR003313">
    <property type="entry name" value="AraC-bd"/>
</dbReference>
<dbReference type="PANTHER" id="PTHR43280:SF2">
    <property type="entry name" value="HTH-TYPE TRANSCRIPTIONAL REGULATOR EXSA"/>
    <property type="match status" value="1"/>
</dbReference>
<dbReference type="GO" id="GO:0003700">
    <property type="term" value="F:DNA-binding transcription factor activity"/>
    <property type="evidence" value="ECO:0007669"/>
    <property type="project" value="InterPro"/>
</dbReference>
<dbReference type="InterPro" id="IPR020449">
    <property type="entry name" value="Tscrpt_reg_AraC-type_HTH"/>
</dbReference>